<dbReference type="EC" id="2.7.7.4" evidence="1"/>
<dbReference type="SUPFAM" id="SSF52540">
    <property type="entry name" value="P-loop containing nucleoside triphosphate hydrolases"/>
    <property type="match status" value="1"/>
</dbReference>
<dbReference type="AlphaFoldDB" id="A0AAN1X9S8"/>
<dbReference type="InterPro" id="IPR027417">
    <property type="entry name" value="P-loop_NTPase"/>
</dbReference>
<evidence type="ECO:0000256" key="6">
    <source>
        <dbReference type="ARBA" id="ARBA00023134"/>
    </source>
</evidence>
<dbReference type="NCBIfam" id="TIGR02034">
    <property type="entry name" value="CysN"/>
    <property type="match status" value="1"/>
</dbReference>
<dbReference type="Gene3D" id="3.40.50.300">
    <property type="entry name" value="P-loop containing nucleotide triphosphate hydrolases"/>
    <property type="match status" value="1"/>
</dbReference>
<dbReference type="InterPro" id="IPR011779">
    <property type="entry name" value="SO4_adenylTrfase_lsu"/>
</dbReference>
<dbReference type="InterPro" id="IPR041757">
    <property type="entry name" value="CysN_GTP-bd"/>
</dbReference>
<dbReference type="PRINTS" id="PR00315">
    <property type="entry name" value="ELONGATNFCT"/>
</dbReference>
<evidence type="ECO:0000259" key="7">
    <source>
        <dbReference type="PROSITE" id="PS51722"/>
    </source>
</evidence>
<evidence type="ECO:0000313" key="8">
    <source>
        <dbReference type="EMBL" id="BCK87197.1"/>
    </source>
</evidence>
<dbReference type="GO" id="GO:0005525">
    <property type="term" value="F:GTP binding"/>
    <property type="evidence" value="ECO:0007669"/>
    <property type="project" value="UniProtKB-KW"/>
</dbReference>
<dbReference type="PROSITE" id="PS00301">
    <property type="entry name" value="G_TR_1"/>
    <property type="match status" value="1"/>
</dbReference>
<keyword evidence="2" id="KW-0808">Transferase</keyword>
<evidence type="ECO:0000313" key="9">
    <source>
        <dbReference type="Proteomes" id="UP001320326"/>
    </source>
</evidence>
<dbReference type="CDD" id="cd03695">
    <property type="entry name" value="CysN_NodQ_II"/>
    <property type="match status" value="1"/>
</dbReference>
<dbReference type="CDD" id="cd04095">
    <property type="entry name" value="CysN_NoDQ_III"/>
    <property type="match status" value="1"/>
</dbReference>
<keyword evidence="4" id="KW-0547">Nucleotide-binding</keyword>
<dbReference type="InterPro" id="IPR000795">
    <property type="entry name" value="T_Tr_GTP-bd_dom"/>
</dbReference>
<dbReference type="PANTHER" id="PTHR23115">
    <property type="entry name" value="TRANSLATION FACTOR"/>
    <property type="match status" value="1"/>
</dbReference>
<evidence type="ECO:0000256" key="1">
    <source>
        <dbReference type="ARBA" id="ARBA00012391"/>
    </source>
</evidence>
<dbReference type="InterPro" id="IPR005225">
    <property type="entry name" value="Small_GTP-bd"/>
</dbReference>
<evidence type="ECO:0000256" key="5">
    <source>
        <dbReference type="ARBA" id="ARBA00022840"/>
    </source>
</evidence>
<dbReference type="NCBIfam" id="TIGR00231">
    <property type="entry name" value="small_GTP"/>
    <property type="match status" value="1"/>
</dbReference>
<dbReference type="InterPro" id="IPR054696">
    <property type="entry name" value="GTP-eEF1A_C"/>
</dbReference>
<dbReference type="GO" id="GO:0006790">
    <property type="term" value="P:sulfur compound metabolic process"/>
    <property type="evidence" value="ECO:0007669"/>
    <property type="project" value="InterPro"/>
</dbReference>
<dbReference type="Pfam" id="PF00009">
    <property type="entry name" value="GTP_EFTU"/>
    <property type="match status" value="1"/>
</dbReference>
<dbReference type="RefSeq" id="WP_237248328.1">
    <property type="nucleotide sequence ID" value="NZ_AP023423.1"/>
</dbReference>
<dbReference type="InterPro" id="IPR044139">
    <property type="entry name" value="CysN_NoDQ_III"/>
</dbReference>
<sequence length="432" mass="47757">MSNTTQLLRFITAGSVDDGKSTLIGRLLHDSKSIFEDQFSAIARTSEKRGMAAVDLSLLTDGLQAEREQGITIDVAYRYFATPRRKFIIGDTPGHEQYTRNMVTAASTANLAIILIDARKGVLTQTRRHSYLASLLGVPHVVLAVNKMDMVGYSQARFDQIVAEYRAFAAQLGLHDVHCIPLSALNGDMVVDRGGRLDWYLGPTLLELLETVEIDHDVNTSDFRFPVQWVCRPQTEEHHDFRGFAGRVEAGEVSVGDEVTVLPSGRTTTVKEIVTYDGNLQTAFAPQSVTITLADEIDISRGDMLVKRDGTTRCANATDAGVPSAHPPRVEKEIEAMLCWLSESPLDRNRKYLVKHTTRTAKCLFSRLDFRVDVNTLEQHAADRLNMNDIARVAIKTQQPLVFDSYGIDRATGSFIVIDEASNNTVAAGMIA</sequence>
<accession>A0AAN1X9S8</accession>
<reference evidence="8 9" key="1">
    <citation type="journal article" date="2022" name="Int. J. Syst. Evol. Microbiol.">
        <title>&lt;i&gt;Sideroxyarcus emersonii&lt;/i&gt; gen. nov. sp. nov., a neutrophilic, microaerobic iron- and thiosulfate-oxidizing bacterium isolated from iron-rich wetland sediment.</title>
        <authorList>
            <person name="Kato S."/>
            <person name="Itoh T."/>
            <person name="Iino T."/>
            <person name="Ohkuma M."/>
        </authorList>
    </citation>
    <scope>NUCLEOTIDE SEQUENCE [LARGE SCALE GENOMIC DNA]</scope>
    <source>
        <strain evidence="8 9">MIZ01</strain>
    </source>
</reference>
<dbReference type="NCBIfam" id="NF003478">
    <property type="entry name" value="PRK05124.1"/>
    <property type="match status" value="1"/>
</dbReference>
<evidence type="ECO:0000256" key="3">
    <source>
        <dbReference type="ARBA" id="ARBA00022695"/>
    </source>
</evidence>
<dbReference type="InterPro" id="IPR009001">
    <property type="entry name" value="Transl_elong_EF1A/Init_IF2_C"/>
</dbReference>
<name>A0AAN1X9S8_9PROT</name>
<dbReference type="GO" id="GO:0005524">
    <property type="term" value="F:ATP binding"/>
    <property type="evidence" value="ECO:0007669"/>
    <property type="project" value="UniProtKB-KW"/>
</dbReference>
<keyword evidence="6" id="KW-0342">GTP-binding</keyword>
<dbReference type="Proteomes" id="UP001320326">
    <property type="component" value="Chromosome"/>
</dbReference>
<dbReference type="SUPFAM" id="SSF50465">
    <property type="entry name" value="EF-Tu/eEF-1alpha/eIF2-gamma C-terminal domain"/>
    <property type="match status" value="1"/>
</dbReference>
<keyword evidence="9" id="KW-1185">Reference proteome</keyword>
<keyword evidence="5" id="KW-0067">ATP-binding</keyword>
<dbReference type="KEGG" id="seme:MIZ01_0968"/>
<dbReference type="InterPro" id="IPR050100">
    <property type="entry name" value="TRAFAC_GTPase_members"/>
</dbReference>
<dbReference type="PROSITE" id="PS51722">
    <property type="entry name" value="G_TR_2"/>
    <property type="match status" value="1"/>
</dbReference>
<dbReference type="GO" id="GO:0003924">
    <property type="term" value="F:GTPase activity"/>
    <property type="evidence" value="ECO:0007669"/>
    <property type="project" value="InterPro"/>
</dbReference>
<evidence type="ECO:0000256" key="2">
    <source>
        <dbReference type="ARBA" id="ARBA00022679"/>
    </source>
</evidence>
<dbReference type="GO" id="GO:0004781">
    <property type="term" value="F:sulfate adenylyltransferase (ATP) activity"/>
    <property type="evidence" value="ECO:0007669"/>
    <property type="project" value="UniProtKB-EC"/>
</dbReference>
<dbReference type="InterPro" id="IPR044138">
    <property type="entry name" value="CysN_II"/>
</dbReference>
<dbReference type="CDD" id="cd04166">
    <property type="entry name" value="CysN_ATPS"/>
    <property type="match status" value="1"/>
</dbReference>
<dbReference type="SUPFAM" id="SSF50447">
    <property type="entry name" value="Translation proteins"/>
    <property type="match status" value="1"/>
</dbReference>
<dbReference type="Pfam" id="PF22594">
    <property type="entry name" value="GTP-eEF1A_C"/>
    <property type="match status" value="1"/>
</dbReference>
<protein>
    <recommendedName>
        <fullName evidence="1">sulfate adenylyltransferase</fullName>
        <ecNumber evidence="1">2.7.7.4</ecNumber>
    </recommendedName>
</protein>
<evidence type="ECO:0000256" key="4">
    <source>
        <dbReference type="ARBA" id="ARBA00022741"/>
    </source>
</evidence>
<feature type="domain" description="Tr-type G" evidence="7">
    <location>
        <begin position="5"/>
        <end position="220"/>
    </location>
</feature>
<proteinExistence type="predicted"/>
<keyword evidence="3" id="KW-0548">Nucleotidyltransferase</keyword>
<gene>
    <name evidence="8" type="ORF">MIZ01_0968</name>
</gene>
<organism evidence="8 9">
    <name type="scientific">Sideroxyarcus emersonii</name>
    <dbReference type="NCBI Taxonomy" id="2764705"/>
    <lineage>
        <taxon>Bacteria</taxon>
        <taxon>Pseudomonadati</taxon>
        <taxon>Pseudomonadota</taxon>
        <taxon>Betaproteobacteria</taxon>
        <taxon>Nitrosomonadales</taxon>
        <taxon>Gallionellaceae</taxon>
        <taxon>Sideroxyarcus</taxon>
    </lineage>
</organism>
<dbReference type="FunFam" id="3.40.50.300:FF:000119">
    <property type="entry name" value="Sulfate adenylyltransferase subunit 1"/>
    <property type="match status" value="1"/>
</dbReference>
<dbReference type="InterPro" id="IPR031157">
    <property type="entry name" value="G_TR_CS"/>
</dbReference>
<dbReference type="EMBL" id="AP023423">
    <property type="protein sequence ID" value="BCK87197.1"/>
    <property type="molecule type" value="Genomic_DNA"/>
</dbReference>
<dbReference type="InterPro" id="IPR009000">
    <property type="entry name" value="Transl_B-barrel_sf"/>
</dbReference>
<dbReference type="Gene3D" id="2.40.30.10">
    <property type="entry name" value="Translation factors"/>
    <property type="match status" value="2"/>
</dbReference>